<dbReference type="InterPro" id="IPR019557">
    <property type="entry name" value="AminoTfrase-like_pln_mobile"/>
</dbReference>
<sequence>MDGTSDANPMAYDKAKAGTHGVKPEDIDFLQPYEEYVMLSFNRSSRHFTLGPNFPPASESLKEYVPMLSPDDAYHKYGNHCKFDNFDRIRVWPWSDKPEIQDAFVQWYQELEPEYGDTWRMAGIYDLLQFCTIGLGESWDLVEAVLVFWSDTSNVFCFPWGLMTPTLLDVCVITSLSVIATVAMDGDVTDDDAAAAAAAAAGQPRSYGPFINENKGKLSRLHYIRFLALWLNRYVFPGKSFQMTMNWYHVAGRLAAGEQMNLVQAALAMLYHCLHKATPGFTEWWGELSTTMYGSGYEAIKTAFWIGKYVKPKVATGKNKDVGKAKAGGQKTKKSVTVAGGKAKSNSAKRAPTTTRRIRVTGNSVTVHGSDEELDSQESEKGSVALGESAATRRIESESGGTKSKKNLRVATSSTQPSSVKKAPPSIAALMARLERTKAASFIKVGVASNSPNIPLGVALQQIAEMFQLPAEEVYNTKYDQLKNLLSTIQTFLVDDSMVAAIRLILVETTQKQIEYTDVGLGEYESMTETMKKLHPKYQDAQQVVKGAQASWNFLKNTITRLMQTVGTAPNSPAAMDQVHPNQPVVIPNVGGGVAPEEA</sequence>
<proteinExistence type="predicted"/>
<dbReference type="GO" id="GO:0010073">
    <property type="term" value="P:meristem maintenance"/>
    <property type="evidence" value="ECO:0007669"/>
    <property type="project" value="InterPro"/>
</dbReference>
<dbReference type="Proteomes" id="UP001161247">
    <property type="component" value="Chromosome 4"/>
</dbReference>
<keyword evidence="4" id="KW-1185">Reference proteome</keyword>
<feature type="compositionally biased region" description="Polar residues" evidence="1">
    <location>
        <begin position="410"/>
        <end position="419"/>
    </location>
</feature>
<dbReference type="InterPro" id="IPR044824">
    <property type="entry name" value="MAIN-like"/>
</dbReference>
<evidence type="ECO:0000256" key="1">
    <source>
        <dbReference type="SAM" id="MobiDB-lite"/>
    </source>
</evidence>
<organism evidence="3 4">
    <name type="scientific">Oldenlandia corymbosa var. corymbosa</name>
    <dbReference type="NCBI Taxonomy" id="529605"/>
    <lineage>
        <taxon>Eukaryota</taxon>
        <taxon>Viridiplantae</taxon>
        <taxon>Streptophyta</taxon>
        <taxon>Embryophyta</taxon>
        <taxon>Tracheophyta</taxon>
        <taxon>Spermatophyta</taxon>
        <taxon>Magnoliopsida</taxon>
        <taxon>eudicotyledons</taxon>
        <taxon>Gunneridae</taxon>
        <taxon>Pentapetalae</taxon>
        <taxon>asterids</taxon>
        <taxon>lamiids</taxon>
        <taxon>Gentianales</taxon>
        <taxon>Rubiaceae</taxon>
        <taxon>Rubioideae</taxon>
        <taxon>Spermacoceae</taxon>
        <taxon>Hedyotis-Oldenlandia complex</taxon>
        <taxon>Oldenlandia</taxon>
    </lineage>
</organism>
<protein>
    <submittedName>
        <fullName evidence="3">OLC1v1000153C1</fullName>
    </submittedName>
</protein>
<feature type="domain" description="Aminotransferase-like plant mobile" evidence="2">
    <location>
        <begin position="123"/>
        <end position="277"/>
    </location>
</feature>
<dbReference type="PANTHER" id="PTHR46033">
    <property type="entry name" value="PROTEIN MAIN-LIKE 2"/>
    <property type="match status" value="1"/>
</dbReference>
<dbReference type="AlphaFoldDB" id="A0AAV1D2N6"/>
<evidence type="ECO:0000259" key="2">
    <source>
        <dbReference type="Pfam" id="PF10536"/>
    </source>
</evidence>
<reference evidence="3" key="1">
    <citation type="submission" date="2023-03" db="EMBL/GenBank/DDBJ databases">
        <authorList>
            <person name="Julca I."/>
        </authorList>
    </citation>
    <scope>NUCLEOTIDE SEQUENCE</scope>
</reference>
<dbReference type="Pfam" id="PF10536">
    <property type="entry name" value="PMD"/>
    <property type="match status" value="1"/>
</dbReference>
<evidence type="ECO:0000313" key="4">
    <source>
        <dbReference type="Proteomes" id="UP001161247"/>
    </source>
</evidence>
<evidence type="ECO:0000313" key="3">
    <source>
        <dbReference type="EMBL" id="CAI9101975.1"/>
    </source>
</evidence>
<feature type="region of interest" description="Disordered" evidence="1">
    <location>
        <begin position="319"/>
        <end position="422"/>
    </location>
</feature>
<gene>
    <name evidence="3" type="ORF">OLC1_LOCUS11427</name>
</gene>
<feature type="region of interest" description="Disordered" evidence="1">
    <location>
        <begin position="577"/>
        <end position="599"/>
    </location>
</feature>
<dbReference type="EMBL" id="OX459121">
    <property type="protein sequence ID" value="CAI9101975.1"/>
    <property type="molecule type" value="Genomic_DNA"/>
</dbReference>
<feature type="compositionally biased region" description="Gly residues" evidence="1">
    <location>
        <begin position="590"/>
        <end position="599"/>
    </location>
</feature>
<dbReference type="PANTHER" id="PTHR46033:SF80">
    <property type="entry name" value="PROTEIN MAIN-LIKE 2-LIKE"/>
    <property type="match status" value="1"/>
</dbReference>
<accession>A0AAV1D2N6</accession>
<name>A0AAV1D2N6_OLDCO</name>
<feature type="compositionally biased region" description="Polar residues" evidence="1">
    <location>
        <begin position="344"/>
        <end position="367"/>
    </location>
</feature>